<organism evidence="1 2">
    <name type="scientific">Mobiluncus mulieris</name>
    <dbReference type="NCBI Taxonomy" id="2052"/>
    <lineage>
        <taxon>Bacteria</taxon>
        <taxon>Bacillati</taxon>
        <taxon>Actinomycetota</taxon>
        <taxon>Actinomycetes</taxon>
        <taxon>Actinomycetales</taxon>
        <taxon>Actinomycetaceae</taxon>
        <taxon>Mobiluncus</taxon>
    </lineage>
</organism>
<evidence type="ECO:0000313" key="1">
    <source>
        <dbReference type="EMBL" id="STO16529.1"/>
    </source>
</evidence>
<dbReference type="RefSeq" id="WP_004013779.1">
    <property type="nucleotide sequence ID" value="NZ_CAMPNB010000013.1"/>
</dbReference>
<gene>
    <name evidence="1" type="primary">flaB3</name>
    <name evidence="1" type="ORF">NCTC11819_01097</name>
</gene>
<name>A0A2X1RH69_9ACTO</name>
<dbReference type="EMBL" id="UGGQ01000006">
    <property type="protein sequence ID" value="STO16529.1"/>
    <property type="molecule type" value="Genomic_DNA"/>
</dbReference>
<accession>A0A2X1RH69</accession>
<sequence length="306" mass="31374">MQLNGLGLYQSNTLANPWSNAVATRPNFKPTTYQKPASAQAGALSSSKGVAPLVGRTVASTGRPIKIDGAGDEVSVSPTSSTRAEVSRANLHAQTAQAAVTTANAVNDSLSKTELVLGGMGQIVSTLNNPGSLSASHRRELAGQFGKLADFLDKIATEESFAGHQTLDGKFRATFSVAGETKVTIDATLPNGKGFTTEGLGLKGFAGFLAAHGAHLNPIQGEAIGKGIDIARSAVSQVRTGLTQAAESAVEAMTHSSPLMSPEVQGKPETAAHLAAQAKDSILNSARVAYRAQANTAASSALRLLS</sequence>
<keyword evidence="1" id="KW-0282">Flagellum</keyword>
<protein>
    <submittedName>
        <fullName evidence="1">Flagellin subunit protein B3</fullName>
    </submittedName>
</protein>
<keyword evidence="1" id="KW-0969">Cilium</keyword>
<dbReference type="Gene3D" id="1.20.1330.10">
    <property type="entry name" value="f41 fragment of flagellin, N-terminal domain"/>
    <property type="match status" value="1"/>
</dbReference>
<dbReference type="Proteomes" id="UP000255284">
    <property type="component" value="Unassembled WGS sequence"/>
</dbReference>
<comment type="caution">
    <text evidence="1">The sequence shown here is derived from an EMBL/GenBank/DDBJ whole genome shotgun (WGS) entry which is preliminary data.</text>
</comment>
<dbReference type="OrthoDB" id="3268759at2"/>
<evidence type="ECO:0000313" key="2">
    <source>
        <dbReference type="Proteomes" id="UP000255284"/>
    </source>
</evidence>
<reference evidence="1 2" key="1">
    <citation type="submission" date="2018-06" db="EMBL/GenBank/DDBJ databases">
        <authorList>
            <consortium name="Pathogen Informatics"/>
            <person name="Doyle S."/>
        </authorList>
    </citation>
    <scope>NUCLEOTIDE SEQUENCE [LARGE SCALE GENOMIC DNA]</scope>
    <source>
        <strain evidence="1 2">NCTC11819</strain>
    </source>
</reference>
<dbReference type="AlphaFoldDB" id="A0A2X1RH69"/>
<proteinExistence type="predicted"/>
<keyword evidence="1" id="KW-0966">Cell projection</keyword>
<dbReference type="SUPFAM" id="SSF64518">
    <property type="entry name" value="Phase 1 flagellin"/>
    <property type="match status" value="1"/>
</dbReference>
<dbReference type="GeneID" id="61168828"/>